<reference evidence="3 4" key="1">
    <citation type="submission" date="2018-05" db="EMBL/GenBank/DDBJ databases">
        <title>Genome sequencing and assembly of the regulated plant pathogen Lachnellula willkommii and related sister species for the development of diagnostic species identification markers.</title>
        <authorList>
            <person name="Giroux E."/>
            <person name="Bilodeau G."/>
        </authorList>
    </citation>
    <scope>NUCLEOTIDE SEQUENCE [LARGE SCALE GENOMIC DNA]</scope>
    <source>
        <strain evidence="3 4">CBS 197.66</strain>
    </source>
</reference>
<gene>
    <name evidence="3" type="ORF">LSUB1_G007295</name>
</gene>
<evidence type="ECO:0000313" key="3">
    <source>
        <dbReference type="EMBL" id="TVY33775.1"/>
    </source>
</evidence>
<dbReference type="InterPro" id="IPR056884">
    <property type="entry name" value="NPHP3-like_N"/>
</dbReference>
<evidence type="ECO:0000256" key="1">
    <source>
        <dbReference type="ARBA" id="ARBA00022737"/>
    </source>
</evidence>
<dbReference type="Gene3D" id="1.25.40.20">
    <property type="entry name" value="Ankyrin repeat-containing domain"/>
    <property type="match status" value="1"/>
</dbReference>
<dbReference type="EMBL" id="QGMJ01000743">
    <property type="protein sequence ID" value="TVY33775.1"/>
    <property type="molecule type" value="Genomic_DNA"/>
</dbReference>
<proteinExistence type="predicted"/>
<accession>A0A8H8RI45</accession>
<dbReference type="OrthoDB" id="1658288at2759"/>
<dbReference type="Proteomes" id="UP000462212">
    <property type="component" value="Unassembled WGS sequence"/>
</dbReference>
<dbReference type="InterPro" id="IPR036770">
    <property type="entry name" value="Ankyrin_rpt-contain_sf"/>
</dbReference>
<dbReference type="PANTHER" id="PTHR10039">
    <property type="entry name" value="AMELOGENIN"/>
    <property type="match status" value="1"/>
</dbReference>
<dbReference type="SUPFAM" id="SSF52540">
    <property type="entry name" value="P-loop containing nucleoside triphosphate hydrolases"/>
    <property type="match status" value="1"/>
</dbReference>
<dbReference type="InterPro" id="IPR027417">
    <property type="entry name" value="P-loop_NTPase"/>
</dbReference>
<comment type="caution">
    <text evidence="3">The sequence shown here is derived from an EMBL/GenBank/DDBJ whole genome shotgun (WGS) entry which is preliminary data.</text>
</comment>
<protein>
    <recommendedName>
        <fullName evidence="2">Nephrocystin 3-like N-terminal domain-containing protein</fullName>
    </recommendedName>
</protein>
<dbReference type="Gene3D" id="3.40.50.300">
    <property type="entry name" value="P-loop containing nucleotide triphosphate hydrolases"/>
    <property type="match status" value="1"/>
</dbReference>
<keyword evidence="1" id="KW-0677">Repeat</keyword>
<dbReference type="AlphaFoldDB" id="A0A8H8RI45"/>
<evidence type="ECO:0000313" key="4">
    <source>
        <dbReference type="Proteomes" id="UP000462212"/>
    </source>
</evidence>
<evidence type="ECO:0000259" key="2">
    <source>
        <dbReference type="Pfam" id="PF24883"/>
    </source>
</evidence>
<dbReference type="SUPFAM" id="SSF48403">
    <property type="entry name" value="Ankyrin repeat"/>
    <property type="match status" value="1"/>
</dbReference>
<keyword evidence="4" id="KW-1185">Reference proteome</keyword>
<dbReference type="PANTHER" id="PTHR10039:SF5">
    <property type="entry name" value="NACHT DOMAIN-CONTAINING PROTEIN"/>
    <property type="match status" value="1"/>
</dbReference>
<name>A0A8H8RI45_9HELO</name>
<organism evidence="3 4">
    <name type="scientific">Lachnellula subtilissima</name>
    <dbReference type="NCBI Taxonomy" id="602034"/>
    <lineage>
        <taxon>Eukaryota</taxon>
        <taxon>Fungi</taxon>
        <taxon>Dikarya</taxon>
        <taxon>Ascomycota</taxon>
        <taxon>Pezizomycotina</taxon>
        <taxon>Leotiomycetes</taxon>
        <taxon>Helotiales</taxon>
        <taxon>Lachnaceae</taxon>
        <taxon>Lachnellula</taxon>
    </lineage>
</organism>
<sequence>MGKHAYRIARLATKRPNIKLLRSLEKNSDTLKSISNRFRSTQQKWDIKISSFYEDREVRKYFLFHSMIVDNESAQIGLVGEEVSSIPKNHLDMTKFTSGEEVGFDRVSSQLRRWVKESKGNFEANGIKTGALEICLSSLENSQTGTRYTNIASSYDGTFQWLFDNNIVPFVDWLKENQNEVGPSRPIFWINGKPGSGKSTLMKFAMRDQRTQDYLRAVSGPIKWAILGFFFHDRMLQAVLHQLLSQASDPWTLVEYIHPIYSDLVKSQRTSTPVWTFDSLCQAWLAITKQRKVPFRVCIFLDALDEHEGDNTQLAAFIHKLLAGADEQTVRIKICVASRTWNIFGQHFKNCPQFAIHQYTLAQLAEHVNAKAQGVFIWVRIVVDELVKGIRDGTALSLLEEKVSDMPEELEDLYRHTLEKIGPEYSDEAYVMLQIALCSLSPLPLQTLIRCTSIIKSDKSYDSSEAEMLRQLISRSGGLLEIVEIDSEDLTTKTPYKNESFIQSEDAFSYPGPSALYESPRIVIEQSGGIVVAVQFIHQTVKDFVAKNDKNLGLRLSGSDFVCQSGYFYLLQCAIRYGKSGWARELSRQMLEYAFRVETCTSVDVSRTSELFHTMLDSTPSNTYRFDKWIKTWFPTQNTLQRFDALINFAIYADLKALIEYELKPDYWVDSGKHKGYLMRVAATGPRLSSSLSSRESMVRHLIKLGCPVDIPVANRRDADYRTFNCTLLNWLLRNKPHRDISEDYAFSLARILLENGASTEARAFCDPALQGRDCTMLYSCILHNNVKAVELLLAYEADTSVIDQELVFAVFMRERHWDENTMSERHWDETTMSDMLRKNDILGNWLEFLHEKPSINMAILHSGFSASFGSSQVGVSVAWALLKTWGDSGRAQG</sequence>
<dbReference type="Pfam" id="PF24883">
    <property type="entry name" value="NPHP3_N"/>
    <property type="match status" value="1"/>
</dbReference>
<feature type="domain" description="Nephrocystin 3-like N-terminal" evidence="2">
    <location>
        <begin position="157"/>
        <end position="339"/>
    </location>
</feature>